<dbReference type="Proteomes" id="UP001595906">
    <property type="component" value="Unassembled WGS sequence"/>
</dbReference>
<comment type="catalytic activity">
    <reaction evidence="1 5 6">
        <text>[protein]-peptidylproline (omega=180) = [protein]-peptidylproline (omega=0)</text>
        <dbReference type="Rhea" id="RHEA:16237"/>
        <dbReference type="Rhea" id="RHEA-COMP:10747"/>
        <dbReference type="Rhea" id="RHEA-COMP:10748"/>
        <dbReference type="ChEBI" id="CHEBI:83833"/>
        <dbReference type="ChEBI" id="CHEBI:83834"/>
        <dbReference type="EC" id="5.2.1.8"/>
    </reaction>
</comment>
<keyword evidence="3 5" id="KW-0697">Rotamase</keyword>
<dbReference type="EMBL" id="JBHSDC010000029">
    <property type="protein sequence ID" value="MFC4233275.1"/>
    <property type="molecule type" value="Genomic_DNA"/>
</dbReference>
<dbReference type="GO" id="GO:0003755">
    <property type="term" value="F:peptidyl-prolyl cis-trans isomerase activity"/>
    <property type="evidence" value="ECO:0007669"/>
    <property type="project" value="UniProtKB-EC"/>
</dbReference>
<evidence type="ECO:0000256" key="3">
    <source>
        <dbReference type="ARBA" id="ARBA00023110"/>
    </source>
</evidence>
<accession>A0ABV8Q2A7</accession>
<comment type="similarity">
    <text evidence="2 6">Belongs to the FKBP-type PPIase family.</text>
</comment>
<proteinExistence type="inferred from homology"/>
<comment type="caution">
    <text evidence="9">The sequence shown here is derived from an EMBL/GenBank/DDBJ whole genome shotgun (WGS) entry which is preliminary data.</text>
</comment>
<evidence type="ECO:0000259" key="8">
    <source>
        <dbReference type="PROSITE" id="PS50059"/>
    </source>
</evidence>
<evidence type="ECO:0000256" key="6">
    <source>
        <dbReference type="RuleBase" id="RU003915"/>
    </source>
</evidence>
<dbReference type="PANTHER" id="PTHR43811:SF19">
    <property type="entry name" value="39 KDA FK506-BINDING NUCLEAR PROTEIN"/>
    <property type="match status" value="1"/>
</dbReference>
<feature type="chain" id="PRO_5047067451" description="Peptidyl-prolyl cis-trans isomerase" evidence="7">
    <location>
        <begin position="21"/>
        <end position="164"/>
    </location>
</feature>
<gene>
    <name evidence="9" type="ORF">ACFOW1_15340</name>
</gene>
<evidence type="ECO:0000313" key="10">
    <source>
        <dbReference type="Proteomes" id="UP001595906"/>
    </source>
</evidence>
<dbReference type="Pfam" id="PF00254">
    <property type="entry name" value="FKBP_C"/>
    <property type="match status" value="1"/>
</dbReference>
<sequence length="164" mass="16850">MIKKIMFIAALAVASLYVVSCGKGSDAASTICTNTPVATDSMALVNFATANNITTTKDASGMYFQIVSSGTGATSPNGNSLVEVTYKGTLLNGTVFDSTAAGKTASFYLNQLIGGWQIGLPKIKAGGRIKMLIPSALAYGCQGAGTSIPSNAPIFFDVTLVSFQ</sequence>
<dbReference type="PANTHER" id="PTHR43811">
    <property type="entry name" value="FKBP-TYPE PEPTIDYL-PROLYL CIS-TRANS ISOMERASE FKPA"/>
    <property type="match status" value="1"/>
</dbReference>
<dbReference type="InterPro" id="IPR046357">
    <property type="entry name" value="PPIase_dom_sf"/>
</dbReference>
<organism evidence="9 10">
    <name type="scientific">Parasediminibacterium paludis</name>
    <dbReference type="NCBI Taxonomy" id="908966"/>
    <lineage>
        <taxon>Bacteria</taxon>
        <taxon>Pseudomonadati</taxon>
        <taxon>Bacteroidota</taxon>
        <taxon>Chitinophagia</taxon>
        <taxon>Chitinophagales</taxon>
        <taxon>Chitinophagaceae</taxon>
        <taxon>Parasediminibacterium</taxon>
    </lineage>
</organism>
<feature type="domain" description="PPIase FKBP-type" evidence="8">
    <location>
        <begin position="79"/>
        <end position="164"/>
    </location>
</feature>
<dbReference type="PROSITE" id="PS50059">
    <property type="entry name" value="FKBP_PPIASE"/>
    <property type="match status" value="1"/>
</dbReference>
<dbReference type="EC" id="5.2.1.8" evidence="6"/>
<dbReference type="RefSeq" id="WP_379015488.1">
    <property type="nucleotide sequence ID" value="NZ_JBHSDC010000029.1"/>
</dbReference>
<dbReference type="Gene3D" id="3.10.50.40">
    <property type="match status" value="1"/>
</dbReference>
<name>A0ABV8Q2A7_9BACT</name>
<evidence type="ECO:0000256" key="4">
    <source>
        <dbReference type="ARBA" id="ARBA00023235"/>
    </source>
</evidence>
<feature type="signal peptide" evidence="7">
    <location>
        <begin position="1"/>
        <end position="20"/>
    </location>
</feature>
<evidence type="ECO:0000256" key="1">
    <source>
        <dbReference type="ARBA" id="ARBA00000971"/>
    </source>
</evidence>
<protein>
    <recommendedName>
        <fullName evidence="6">Peptidyl-prolyl cis-trans isomerase</fullName>
        <ecNumber evidence="6">5.2.1.8</ecNumber>
    </recommendedName>
</protein>
<evidence type="ECO:0000256" key="2">
    <source>
        <dbReference type="ARBA" id="ARBA00006577"/>
    </source>
</evidence>
<evidence type="ECO:0000256" key="7">
    <source>
        <dbReference type="SAM" id="SignalP"/>
    </source>
</evidence>
<evidence type="ECO:0000313" key="9">
    <source>
        <dbReference type="EMBL" id="MFC4233275.1"/>
    </source>
</evidence>
<dbReference type="SUPFAM" id="SSF54534">
    <property type="entry name" value="FKBP-like"/>
    <property type="match status" value="1"/>
</dbReference>
<reference evidence="10" key="1">
    <citation type="journal article" date="2019" name="Int. J. Syst. Evol. Microbiol.">
        <title>The Global Catalogue of Microorganisms (GCM) 10K type strain sequencing project: providing services to taxonomists for standard genome sequencing and annotation.</title>
        <authorList>
            <consortium name="The Broad Institute Genomics Platform"/>
            <consortium name="The Broad Institute Genome Sequencing Center for Infectious Disease"/>
            <person name="Wu L."/>
            <person name="Ma J."/>
        </authorList>
    </citation>
    <scope>NUCLEOTIDE SEQUENCE [LARGE SCALE GENOMIC DNA]</scope>
    <source>
        <strain evidence="10">CECT 8010</strain>
    </source>
</reference>
<keyword evidence="10" id="KW-1185">Reference proteome</keyword>
<keyword evidence="4 5" id="KW-0413">Isomerase</keyword>
<evidence type="ECO:0000256" key="5">
    <source>
        <dbReference type="PROSITE-ProRule" id="PRU00277"/>
    </source>
</evidence>
<dbReference type="InterPro" id="IPR001179">
    <property type="entry name" value="PPIase_FKBP_dom"/>
</dbReference>
<keyword evidence="7" id="KW-0732">Signal</keyword>